<evidence type="ECO:0000256" key="4">
    <source>
        <dbReference type="ARBA" id="ARBA00022801"/>
    </source>
</evidence>
<evidence type="ECO:0000256" key="6">
    <source>
        <dbReference type="ARBA" id="ARBA00023049"/>
    </source>
</evidence>
<dbReference type="GO" id="GO:0005737">
    <property type="term" value="C:cytoplasm"/>
    <property type="evidence" value="ECO:0007669"/>
    <property type="project" value="TreeGrafter"/>
</dbReference>
<dbReference type="EMBL" id="CAMXCT020000567">
    <property type="protein sequence ID" value="CAL1133940.1"/>
    <property type="molecule type" value="Genomic_DNA"/>
</dbReference>
<gene>
    <name evidence="9" type="ORF">C1SCF055_LOCUS8430</name>
</gene>
<dbReference type="PANTHER" id="PTHR10942">
    <property type="entry name" value="LEISHMANOLYSIN-LIKE PEPTIDASE"/>
    <property type="match status" value="1"/>
</dbReference>
<dbReference type="GO" id="GO:0046872">
    <property type="term" value="F:metal ion binding"/>
    <property type="evidence" value="ECO:0007669"/>
    <property type="project" value="UniProtKB-KW"/>
</dbReference>
<dbReference type="GO" id="GO:0007155">
    <property type="term" value="P:cell adhesion"/>
    <property type="evidence" value="ECO:0007669"/>
    <property type="project" value="InterPro"/>
</dbReference>
<feature type="non-terminal residue" evidence="9">
    <location>
        <position position="1"/>
    </location>
</feature>
<sequence>MPLPVQVAILETVVQVDAELLESRNPKSFLMRHDAEITSGLGYPAGQWTLSLLALLKSWAQLRRHWNFEGSYPAMWQTTGQSGYACDPDCQKGMHVVVPDSMCTVGVAADAVMSVSMPPPLPGVGGAATFCSADQHGRPAHLVFQWHRRLTAVHFASSSTEELVQQWRGLVLHEAFHGLGFGSGLWQNRYDANGQRREIIKQLEVEDDDGAKDFVYHFVKGTRTYEVAKAYFGCEEDDQWQGLPLMSWPPSGRDTHHETRVMRDDVMSYGGGLEAVSAITLAALEDTGHYLANYSAAECTWWGKGRGCSFVLRRCTVRPEGEVVTGDAVSSQCDRTWSTRYSSGNREAWPGC</sequence>
<dbReference type="EMBL" id="CAMXCT010000567">
    <property type="protein sequence ID" value="CAI3980565.1"/>
    <property type="molecule type" value="Genomic_DNA"/>
</dbReference>
<comment type="caution">
    <text evidence="9">The sequence shown here is derived from an EMBL/GenBank/DDBJ whole genome shotgun (WGS) entry which is preliminary data.</text>
</comment>
<dbReference type="SUPFAM" id="SSF55486">
    <property type="entry name" value="Metalloproteases ('zincins'), catalytic domain"/>
    <property type="match status" value="1"/>
</dbReference>
<keyword evidence="6 8" id="KW-0482">Metalloprotease</keyword>
<evidence type="ECO:0000256" key="8">
    <source>
        <dbReference type="PIRSR" id="PIRSR601577-2"/>
    </source>
</evidence>
<evidence type="ECO:0000256" key="3">
    <source>
        <dbReference type="ARBA" id="ARBA00022723"/>
    </source>
</evidence>
<proteinExistence type="inferred from homology"/>
<evidence type="ECO:0000313" key="10">
    <source>
        <dbReference type="EMBL" id="CAL1133940.1"/>
    </source>
</evidence>
<feature type="binding site" evidence="8">
    <location>
        <position position="177"/>
    </location>
    <ligand>
        <name>Zn(2+)</name>
        <dbReference type="ChEBI" id="CHEBI:29105"/>
        <note>catalytic</note>
    </ligand>
</feature>
<dbReference type="GO" id="GO:0016020">
    <property type="term" value="C:membrane"/>
    <property type="evidence" value="ECO:0007669"/>
    <property type="project" value="InterPro"/>
</dbReference>
<dbReference type="OrthoDB" id="447265at2759"/>
<dbReference type="InterPro" id="IPR001577">
    <property type="entry name" value="Peptidase_M8"/>
</dbReference>
<evidence type="ECO:0000313" key="9">
    <source>
        <dbReference type="EMBL" id="CAI3980565.1"/>
    </source>
</evidence>
<keyword evidence="3 8" id="KW-0479">Metal-binding</keyword>
<keyword evidence="5 8" id="KW-0862">Zinc</keyword>
<dbReference type="PANTHER" id="PTHR10942:SF0">
    <property type="entry name" value="LEISHMANOLYSIN-LIKE PEPTIDASE"/>
    <property type="match status" value="1"/>
</dbReference>
<evidence type="ECO:0000313" key="11">
    <source>
        <dbReference type="EMBL" id="CAL4767877.1"/>
    </source>
</evidence>
<evidence type="ECO:0000313" key="12">
    <source>
        <dbReference type="Proteomes" id="UP001152797"/>
    </source>
</evidence>
<reference evidence="10" key="2">
    <citation type="submission" date="2024-04" db="EMBL/GenBank/DDBJ databases">
        <authorList>
            <person name="Chen Y."/>
            <person name="Shah S."/>
            <person name="Dougan E. K."/>
            <person name="Thang M."/>
            <person name="Chan C."/>
        </authorList>
    </citation>
    <scope>NUCLEOTIDE SEQUENCE [LARGE SCALE GENOMIC DNA]</scope>
</reference>
<dbReference type="AlphaFoldDB" id="A0A9P1BW02"/>
<dbReference type="EMBL" id="CAMXCT030000567">
    <property type="protein sequence ID" value="CAL4767877.1"/>
    <property type="molecule type" value="Genomic_DNA"/>
</dbReference>
<dbReference type="GO" id="GO:0004222">
    <property type="term" value="F:metalloendopeptidase activity"/>
    <property type="evidence" value="ECO:0007669"/>
    <property type="project" value="InterPro"/>
</dbReference>
<name>A0A9P1BW02_9DINO</name>
<organism evidence="9">
    <name type="scientific">Cladocopium goreaui</name>
    <dbReference type="NCBI Taxonomy" id="2562237"/>
    <lineage>
        <taxon>Eukaryota</taxon>
        <taxon>Sar</taxon>
        <taxon>Alveolata</taxon>
        <taxon>Dinophyceae</taxon>
        <taxon>Suessiales</taxon>
        <taxon>Symbiodiniaceae</taxon>
        <taxon>Cladocopium</taxon>
    </lineage>
</organism>
<feature type="binding site" evidence="8">
    <location>
        <position position="173"/>
    </location>
    <ligand>
        <name>Zn(2+)</name>
        <dbReference type="ChEBI" id="CHEBI:29105"/>
        <note>catalytic</note>
    </ligand>
</feature>
<feature type="binding site" evidence="8">
    <location>
        <position position="256"/>
    </location>
    <ligand>
        <name>Zn(2+)</name>
        <dbReference type="ChEBI" id="CHEBI:29105"/>
        <note>catalytic</note>
    </ligand>
</feature>
<dbReference type="Gene3D" id="3.90.132.10">
    <property type="entry name" value="Leishmanolysin , domain 2"/>
    <property type="match status" value="1"/>
</dbReference>
<feature type="active site" evidence="7">
    <location>
        <position position="174"/>
    </location>
</feature>
<keyword evidence="4" id="KW-0378">Hydrolase</keyword>
<evidence type="ECO:0000256" key="7">
    <source>
        <dbReference type="PIRSR" id="PIRSR601577-1"/>
    </source>
</evidence>
<evidence type="ECO:0000256" key="2">
    <source>
        <dbReference type="ARBA" id="ARBA00022670"/>
    </source>
</evidence>
<protein>
    <submittedName>
        <fullName evidence="11">Leishmanolysin (Cell surface protease) (Majo r surface glycoprotein) (Major surface protease) (Promastigote surface endopeptidase) (Protein gp63)</fullName>
    </submittedName>
</protein>
<evidence type="ECO:0000256" key="5">
    <source>
        <dbReference type="ARBA" id="ARBA00022833"/>
    </source>
</evidence>
<dbReference type="Pfam" id="PF01457">
    <property type="entry name" value="Peptidase_M8"/>
    <property type="match status" value="1"/>
</dbReference>
<reference evidence="9" key="1">
    <citation type="submission" date="2022-10" db="EMBL/GenBank/DDBJ databases">
        <authorList>
            <person name="Chen Y."/>
            <person name="Dougan E. K."/>
            <person name="Chan C."/>
            <person name="Rhodes N."/>
            <person name="Thang M."/>
        </authorList>
    </citation>
    <scope>NUCLEOTIDE SEQUENCE</scope>
</reference>
<accession>A0A9P1BW02</accession>
<evidence type="ECO:0000256" key="1">
    <source>
        <dbReference type="ARBA" id="ARBA00005860"/>
    </source>
</evidence>
<dbReference type="GO" id="GO:0006508">
    <property type="term" value="P:proteolysis"/>
    <property type="evidence" value="ECO:0007669"/>
    <property type="project" value="UniProtKB-KW"/>
</dbReference>
<dbReference type="Proteomes" id="UP001152797">
    <property type="component" value="Unassembled WGS sequence"/>
</dbReference>
<keyword evidence="12" id="KW-1185">Reference proteome</keyword>
<comment type="similarity">
    <text evidence="1">Belongs to the peptidase M8 family.</text>
</comment>
<comment type="cofactor">
    <cofactor evidence="8">
        <name>Zn(2+)</name>
        <dbReference type="ChEBI" id="CHEBI:29105"/>
    </cofactor>
    <text evidence="8">Binds 1 zinc ion per subunit.</text>
</comment>
<keyword evidence="2 11" id="KW-0645">Protease</keyword>